<dbReference type="InterPro" id="IPR050229">
    <property type="entry name" value="GlpE_sulfurtransferase"/>
</dbReference>
<dbReference type="PANTHER" id="PTHR43031">
    <property type="entry name" value="FAD-DEPENDENT OXIDOREDUCTASE"/>
    <property type="match status" value="1"/>
</dbReference>
<reference evidence="2" key="1">
    <citation type="submission" date="2019-08" db="EMBL/GenBank/DDBJ databases">
        <authorList>
            <person name="Kucharzyk K."/>
            <person name="Murdoch R.W."/>
            <person name="Higgins S."/>
            <person name="Loffler F."/>
        </authorList>
    </citation>
    <scope>NUCLEOTIDE SEQUENCE</scope>
</reference>
<comment type="caution">
    <text evidence="2">The sequence shown here is derived from an EMBL/GenBank/DDBJ whole genome shotgun (WGS) entry which is preliminary data.</text>
</comment>
<dbReference type="AlphaFoldDB" id="A0A644VLS3"/>
<dbReference type="EMBL" id="VSSQ01000331">
    <property type="protein sequence ID" value="MPL91513.1"/>
    <property type="molecule type" value="Genomic_DNA"/>
</dbReference>
<dbReference type="PANTHER" id="PTHR43031:SF1">
    <property type="entry name" value="PYRIDINE NUCLEOTIDE-DISULPHIDE OXIDOREDUCTASE"/>
    <property type="match status" value="1"/>
</dbReference>
<dbReference type="Gene3D" id="3.40.250.10">
    <property type="entry name" value="Rhodanese-like domain"/>
    <property type="match status" value="1"/>
</dbReference>
<evidence type="ECO:0000313" key="2">
    <source>
        <dbReference type="EMBL" id="MPL91513.1"/>
    </source>
</evidence>
<dbReference type="PROSITE" id="PS50206">
    <property type="entry name" value="RHODANESE_3"/>
    <property type="match status" value="1"/>
</dbReference>
<protein>
    <submittedName>
        <fullName evidence="2">Thiosulfate sulfurtransferase GlpE</fullName>
        <ecNumber evidence="2">2.8.1.1</ecNumber>
    </submittedName>
</protein>
<dbReference type="GO" id="GO:0004792">
    <property type="term" value="F:thiosulfate-cyanide sulfurtransferase activity"/>
    <property type="evidence" value="ECO:0007669"/>
    <property type="project" value="UniProtKB-EC"/>
</dbReference>
<evidence type="ECO:0000259" key="1">
    <source>
        <dbReference type="PROSITE" id="PS50206"/>
    </source>
</evidence>
<dbReference type="SMART" id="SM00450">
    <property type="entry name" value="RHOD"/>
    <property type="match status" value="1"/>
</dbReference>
<sequence>MSDTIRKILGMAPSVDLGELIKNGATILDVRTKEEFSQGHIKGALNISVDKLPQNLSKLKNKENTLITCCASGMRSASAKAFLSSNGYNNVYNGGSWINLKRKYDL</sequence>
<dbReference type="InterPro" id="IPR036873">
    <property type="entry name" value="Rhodanese-like_dom_sf"/>
</dbReference>
<feature type="domain" description="Rhodanese" evidence="1">
    <location>
        <begin position="21"/>
        <end position="105"/>
    </location>
</feature>
<proteinExistence type="predicted"/>
<name>A0A644VLS3_9ZZZZ</name>
<dbReference type="EC" id="2.8.1.1" evidence="2"/>
<dbReference type="InterPro" id="IPR001763">
    <property type="entry name" value="Rhodanese-like_dom"/>
</dbReference>
<gene>
    <name evidence="2" type="primary">glpE_16</name>
    <name evidence="2" type="ORF">SDC9_37588</name>
</gene>
<organism evidence="2">
    <name type="scientific">bioreactor metagenome</name>
    <dbReference type="NCBI Taxonomy" id="1076179"/>
    <lineage>
        <taxon>unclassified sequences</taxon>
        <taxon>metagenomes</taxon>
        <taxon>ecological metagenomes</taxon>
    </lineage>
</organism>
<dbReference type="CDD" id="cd00158">
    <property type="entry name" value="RHOD"/>
    <property type="match status" value="1"/>
</dbReference>
<dbReference type="Pfam" id="PF00581">
    <property type="entry name" value="Rhodanese"/>
    <property type="match status" value="1"/>
</dbReference>
<accession>A0A644VLS3</accession>
<keyword evidence="2" id="KW-0808">Transferase</keyword>
<dbReference type="SUPFAM" id="SSF52821">
    <property type="entry name" value="Rhodanese/Cell cycle control phosphatase"/>
    <property type="match status" value="1"/>
</dbReference>